<name>A0A0M3I8N2_ASCLU</name>
<keyword evidence="1" id="KW-1185">Reference proteome</keyword>
<protein>
    <submittedName>
        <fullName evidence="2">HTH_48 domain-containing protein</fullName>
    </submittedName>
</protein>
<dbReference type="WBParaSite" id="ALUE_0001372301-mRNA-1">
    <property type="protein sequence ID" value="ALUE_0001372301-mRNA-1"/>
    <property type="gene ID" value="ALUE_0001372301"/>
</dbReference>
<sequence length="77" mass="8754">MDIIEGYTEALSKDFHKGACSTKPKAFSQSTNGKQMDGRKMRPHHLVLVECRIIHLAFNFYSCQLSSRALNLAARKR</sequence>
<organism evidence="1 2">
    <name type="scientific">Ascaris lumbricoides</name>
    <name type="common">Giant roundworm</name>
    <dbReference type="NCBI Taxonomy" id="6252"/>
    <lineage>
        <taxon>Eukaryota</taxon>
        <taxon>Metazoa</taxon>
        <taxon>Ecdysozoa</taxon>
        <taxon>Nematoda</taxon>
        <taxon>Chromadorea</taxon>
        <taxon>Rhabditida</taxon>
        <taxon>Spirurina</taxon>
        <taxon>Ascaridomorpha</taxon>
        <taxon>Ascaridoidea</taxon>
        <taxon>Ascarididae</taxon>
        <taxon>Ascaris</taxon>
    </lineage>
</organism>
<dbReference type="AlphaFoldDB" id="A0A0M3I8N2"/>
<accession>A0A0M3I8N2</accession>
<reference evidence="2" key="1">
    <citation type="submission" date="2017-02" db="UniProtKB">
        <authorList>
            <consortium name="WormBaseParasite"/>
        </authorList>
    </citation>
    <scope>IDENTIFICATION</scope>
</reference>
<evidence type="ECO:0000313" key="2">
    <source>
        <dbReference type="WBParaSite" id="ALUE_0001372301-mRNA-1"/>
    </source>
</evidence>
<evidence type="ECO:0000313" key="1">
    <source>
        <dbReference type="Proteomes" id="UP000036681"/>
    </source>
</evidence>
<proteinExistence type="predicted"/>
<dbReference type="Proteomes" id="UP000036681">
    <property type="component" value="Unplaced"/>
</dbReference>